<name>A0A286E271_9NEIS</name>
<reference evidence="1 2" key="1">
    <citation type="submission" date="2017-09" db="EMBL/GenBank/DDBJ databases">
        <authorList>
            <person name="Ehlers B."/>
            <person name="Leendertz F.H."/>
        </authorList>
    </citation>
    <scope>NUCLEOTIDE SEQUENCE [LARGE SCALE GENOMIC DNA]</scope>
    <source>
        <strain evidence="1 2">DSM 16848</strain>
    </source>
</reference>
<dbReference type="Proteomes" id="UP000219669">
    <property type="component" value="Unassembled WGS sequence"/>
</dbReference>
<proteinExistence type="predicted"/>
<dbReference type="EMBL" id="OCNF01000001">
    <property type="protein sequence ID" value="SOD64997.1"/>
    <property type="molecule type" value="Genomic_DNA"/>
</dbReference>
<dbReference type="AlphaFoldDB" id="A0A286E271"/>
<gene>
    <name evidence="1" type="ORF">SAMN02746062_00149</name>
</gene>
<keyword evidence="2" id="KW-1185">Reference proteome</keyword>
<dbReference type="RefSeq" id="WP_179655752.1">
    <property type="nucleotide sequence ID" value="NZ_CP083931.1"/>
</dbReference>
<sequence>MEDNKEDLRALLLELYLKNNPKLAHQIFIYSFNGIVDISSNPFQYVSGDLPPNVKKTLILQNVPSGEMMQAFLVPIVQNGKTMFQIHNVVLYGNKSGTIIEISLDADKINKTEKYRQFYNLAKGILQQFI</sequence>
<evidence type="ECO:0000313" key="2">
    <source>
        <dbReference type="Proteomes" id="UP000219669"/>
    </source>
</evidence>
<protein>
    <submittedName>
        <fullName evidence="1">Uncharacterized protein</fullName>
    </submittedName>
</protein>
<accession>A0A286E271</accession>
<organism evidence="1 2">
    <name type="scientific">Alysiella filiformis DSM 16848</name>
    <dbReference type="NCBI Taxonomy" id="1120981"/>
    <lineage>
        <taxon>Bacteria</taxon>
        <taxon>Pseudomonadati</taxon>
        <taxon>Pseudomonadota</taxon>
        <taxon>Betaproteobacteria</taxon>
        <taxon>Neisseriales</taxon>
        <taxon>Neisseriaceae</taxon>
        <taxon>Alysiella</taxon>
    </lineage>
</organism>
<evidence type="ECO:0000313" key="1">
    <source>
        <dbReference type="EMBL" id="SOD64997.1"/>
    </source>
</evidence>